<dbReference type="InterPro" id="IPR043128">
    <property type="entry name" value="Rev_trsase/Diguanyl_cyclase"/>
</dbReference>
<accession>A0A1E8PZZ5</accession>
<dbReference type="Gene3D" id="3.30.450.20">
    <property type="entry name" value="PAS domain"/>
    <property type="match status" value="3"/>
</dbReference>
<gene>
    <name evidence="3" type="ORF">BEL07_20400</name>
</gene>
<dbReference type="PANTHER" id="PTHR44757:SF2">
    <property type="entry name" value="BIOFILM ARCHITECTURE MAINTENANCE PROTEIN MBAA"/>
    <property type="match status" value="1"/>
</dbReference>
<evidence type="ECO:0000259" key="2">
    <source>
        <dbReference type="PROSITE" id="PS50887"/>
    </source>
</evidence>
<dbReference type="PROSITE" id="PS50887">
    <property type="entry name" value="GGDEF"/>
    <property type="match status" value="1"/>
</dbReference>
<dbReference type="NCBIfam" id="TIGR00254">
    <property type="entry name" value="GGDEF"/>
    <property type="match status" value="1"/>
</dbReference>
<dbReference type="Proteomes" id="UP000178953">
    <property type="component" value="Unassembled WGS sequence"/>
</dbReference>
<feature type="domain" description="GGDEF" evidence="2">
    <location>
        <begin position="396"/>
        <end position="530"/>
    </location>
</feature>
<evidence type="ECO:0000259" key="1">
    <source>
        <dbReference type="PROSITE" id="PS50112"/>
    </source>
</evidence>
<dbReference type="EMBL" id="MCHX01000053">
    <property type="protein sequence ID" value="OFJ51895.1"/>
    <property type="molecule type" value="Genomic_DNA"/>
</dbReference>
<dbReference type="AlphaFoldDB" id="A0A1E8PZZ5"/>
<reference evidence="3 4" key="1">
    <citation type="submission" date="2016-09" db="EMBL/GenBank/DDBJ databases">
        <title>genome sequence of Mycobacterium sp. 739 SCH.</title>
        <authorList>
            <person name="Greninger A.L."/>
            <person name="Qin X."/>
            <person name="Jerome K."/>
            <person name="Vora S."/>
            <person name="Quinn K."/>
        </authorList>
    </citation>
    <scope>NUCLEOTIDE SEQUENCE [LARGE SCALE GENOMIC DNA]</scope>
    <source>
        <strain evidence="3 4">SCH</strain>
    </source>
</reference>
<dbReference type="CDD" id="cd01949">
    <property type="entry name" value="GGDEF"/>
    <property type="match status" value="1"/>
</dbReference>
<dbReference type="SUPFAM" id="SSF55073">
    <property type="entry name" value="Nucleotide cyclase"/>
    <property type="match status" value="1"/>
</dbReference>
<dbReference type="SMART" id="SM00091">
    <property type="entry name" value="PAS"/>
    <property type="match status" value="3"/>
</dbReference>
<comment type="caution">
    <text evidence="3">The sequence shown here is derived from an EMBL/GenBank/DDBJ whole genome shotgun (WGS) entry which is preliminary data.</text>
</comment>
<evidence type="ECO:0000313" key="4">
    <source>
        <dbReference type="Proteomes" id="UP000178953"/>
    </source>
</evidence>
<sequence length="530" mass="56670">MEVTGESSIHGNALAQVLDHGPDAICIHQDGTVVFVNAVATRWLGARTRQEVIGHAVSRLLHPRSIAAVLAGTAPLRRPGDVAAPVRATVVRIDGSEVDVEALSTLTTWGGAAAYQLILRDLTERRATHDALAHRAALVDHAADAVVSVTPAGMVTSWNPAAERIYRRPAHRALAQPLDVAVGARVDVAAIAAGDDAVHATHYALDGTPRAVRVTAASYDNGYVLVCADETALSRATRNLRTVVNALQEGVVVVDRNGWVLTINPSACRILGLSDDDVDHGETLRGLTVYDADGGLLQLAQRPVARTFATGLPTLNRIFGLDRPDGRKVWVSASCQLLHPDARDTSPALVSFTDITAQREATDRLAFQAAHDALTGLPNRAHIMATIDALHRDAGLLRAVLFIDIDDLKTVNDTHGHDVGDVVLKEIARRLCTAVREDDIVGRLAGDEFVALLIGELRDGAVDRLVERIRRVLTEPITLTGGMLRLGASIGVIDTDPHDDRGAAELLRDADVAMYAAKATGRQVSVFHEH</sequence>
<dbReference type="InterPro" id="IPR013767">
    <property type="entry name" value="PAS_fold"/>
</dbReference>
<protein>
    <recommendedName>
        <fullName evidence="5">Diguanylate cyclase</fullName>
    </recommendedName>
</protein>
<feature type="domain" description="PAS" evidence="1">
    <location>
        <begin position="236"/>
        <end position="278"/>
    </location>
</feature>
<dbReference type="InterPro" id="IPR000160">
    <property type="entry name" value="GGDEF_dom"/>
</dbReference>
<name>A0A1E8PZZ5_9MYCO</name>
<dbReference type="SUPFAM" id="SSF55785">
    <property type="entry name" value="PYP-like sensor domain (PAS domain)"/>
    <property type="match status" value="3"/>
</dbReference>
<evidence type="ECO:0008006" key="5">
    <source>
        <dbReference type="Google" id="ProtNLM"/>
    </source>
</evidence>
<dbReference type="InterPro" id="IPR035965">
    <property type="entry name" value="PAS-like_dom_sf"/>
</dbReference>
<proteinExistence type="predicted"/>
<dbReference type="PROSITE" id="PS50112">
    <property type="entry name" value="PAS"/>
    <property type="match status" value="1"/>
</dbReference>
<dbReference type="PANTHER" id="PTHR44757">
    <property type="entry name" value="DIGUANYLATE CYCLASE DGCP"/>
    <property type="match status" value="1"/>
</dbReference>
<dbReference type="InterPro" id="IPR052155">
    <property type="entry name" value="Biofilm_reg_signaling"/>
</dbReference>
<dbReference type="SMART" id="SM00267">
    <property type="entry name" value="GGDEF"/>
    <property type="match status" value="1"/>
</dbReference>
<dbReference type="CDD" id="cd00130">
    <property type="entry name" value="PAS"/>
    <property type="match status" value="2"/>
</dbReference>
<dbReference type="InterPro" id="IPR000014">
    <property type="entry name" value="PAS"/>
</dbReference>
<dbReference type="NCBIfam" id="TIGR00229">
    <property type="entry name" value="sensory_box"/>
    <property type="match status" value="2"/>
</dbReference>
<dbReference type="Pfam" id="PF00989">
    <property type="entry name" value="PAS"/>
    <property type="match status" value="1"/>
</dbReference>
<dbReference type="Pfam" id="PF00990">
    <property type="entry name" value="GGDEF"/>
    <property type="match status" value="1"/>
</dbReference>
<dbReference type="GO" id="GO:0006355">
    <property type="term" value="P:regulation of DNA-templated transcription"/>
    <property type="evidence" value="ECO:0007669"/>
    <property type="project" value="InterPro"/>
</dbReference>
<dbReference type="Pfam" id="PF13426">
    <property type="entry name" value="PAS_9"/>
    <property type="match status" value="1"/>
</dbReference>
<dbReference type="Gene3D" id="3.30.70.270">
    <property type="match status" value="1"/>
</dbReference>
<dbReference type="InterPro" id="IPR029787">
    <property type="entry name" value="Nucleotide_cyclase"/>
</dbReference>
<dbReference type="RefSeq" id="WP_070354890.1">
    <property type="nucleotide sequence ID" value="NZ_CP043474.1"/>
</dbReference>
<evidence type="ECO:0000313" key="3">
    <source>
        <dbReference type="EMBL" id="OFJ51895.1"/>
    </source>
</evidence>
<keyword evidence="4" id="KW-1185">Reference proteome</keyword>
<organism evidence="3 4">
    <name type="scientific">Mycolicibacterium grossiae</name>
    <dbReference type="NCBI Taxonomy" id="1552759"/>
    <lineage>
        <taxon>Bacteria</taxon>
        <taxon>Bacillati</taxon>
        <taxon>Actinomycetota</taxon>
        <taxon>Actinomycetes</taxon>
        <taxon>Mycobacteriales</taxon>
        <taxon>Mycobacteriaceae</taxon>
        <taxon>Mycolicibacterium</taxon>
    </lineage>
</organism>